<name>A0ABU2DQF6_9MICC</name>
<dbReference type="Pfam" id="PF00300">
    <property type="entry name" value="His_Phos_1"/>
    <property type="match status" value="1"/>
</dbReference>
<gene>
    <name evidence="2" type="ORF">RIL96_04070</name>
</gene>
<reference evidence="2 3" key="1">
    <citation type="submission" date="2023-09" db="EMBL/GenBank/DDBJ databases">
        <title>Description of three actinobacteria isolated from air of manufacturing shop in a pharmaceutical factory.</title>
        <authorList>
            <person name="Zhang D.-F."/>
        </authorList>
    </citation>
    <scope>NUCLEOTIDE SEQUENCE [LARGE SCALE GENOMIC DNA]</scope>
    <source>
        <strain evidence="2 3">LY-0111</strain>
    </source>
</reference>
<dbReference type="RefSeq" id="WP_310547734.1">
    <property type="nucleotide sequence ID" value="NZ_JAVKGR010000003.1"/>
</dbReference>
<evidence type="ECO:0000313" key="3">
    <source>
        <dbReference type="Proteomes" id="UP001251870"/>
    </source>
</evidence>
<evidence type="ECO:0000313" key="2">
    <source>
        <dbReference type="EMBL" id="MDR8018740.1"/>
    </source>
</evidence>
<dbReference type="InterPro" id="IPR051021">
    <property type="entry name" value="Mito_Ser/Thr_phosphatase"/>
</dbReference>
<dbReference type="PANTHER" id="PTHR20935">
    <property type="entry name" value="PHOSPHOGLYCERATE MUTASE-RELATED"/>
    <property type="match status" value="1"/>
</dbReference>
<proteinExistence type="predicted"/>
<keyword evidence="3" id="KW-1185">Reference proteome</keyword>
<dbReference type="CDD" id="cd07067">
    <property type="entry name" value="HP_PGM_like"/>
    <property type="match status" value="1"/>
</dbReference>
<dbReference type="PANTHER" id="PTHR20935:SF1">
    <property type="entry name" value="SLL1549 PROTEIN"/>
    <property type="match status" value="1"/>
</dbReference>
<dbReference type="Proteomes" id="UP001251870">
    <property type="component" value="Unassembled WGS sequence"/>
</dbReference>
<dbReference type="SUPFAM" id="SSF53254">
    <property type="entry name" value="Phosphoglycerate mutase-like"/>
    <property type="match status" value="1"/>
</dbReference>
<comment type="caution">
    <text evidence="2">The sequence shown here is derived from an EMBL/GenBank/DDBJ whole genome shotgun (WGS) entry which is preliminary data.</text>
</comment>
<dbReference type="InterPro" id="IPR029033">
    <property type="entry name" value="His_PPase_superfam"/>
</dbReference>
<sequence length="169" mass="18247">MTDSAELLILRHAQAGHTFDGDDAARTLTEHGAAQAREVGRALAASGFHADHILCSDAMRTRQTAVWVCHELGEDASTPYLDSRLYLADPSTMLSVINETPETVRTLLVVAHMPGVQELCMRLASVDSAEQPVLQMAGSFPTAGLARFAVGGPWAQLDGRDARLTEFWS</sequence>
<accession>A0ABU2DQF6</accession>
<protein>
    <submittedName>
        <fullName evidence="2">Histidine phosphatase family protein</fullName>
    </submittedName>
</protein>
<organism evidence="2 3">
    <name type="scientific">Nesterenkonia aerolata</name>
    <dbReference type="NCBI Taxonomy" id="3074079"/>
    <lineage>
        <taxon>Bacteria</taxon>
        <taxon>Bacillati</taxon>
        <taxon>Actinomycetota</taxon>
        <taxon>Actinomycetes</taxon>
        <taxon>Micrococcales</taxon>
        <taxon>Micrococcaceae</taxon>
        <taxon>Nesterenkonia</taxon>
    </lineage>
</organism>
<dbReference type="EMBL" id="JAVKGR010000003">
    <property type="protein sequence ID" value="MDR8018740.1"/>
    <property type="molecule type" value="Genomic_DNA"/>
</dbReference>
<dbReference type="InterPro" id="IPR013078">
    <property type="entry name" value="His_Pase_superF_clade-1"/>
</dbReference>
<evidence type="ECO:0000256" key="1">
    <source>
        <dbReference type="ARBA" id="ARBA00022801"/>
    </source>
</evidence>
<dbReference type="Gene3D" id="3.40.50.1240">
    <property type="entry name" value="Phosphoglycerate mutase-like"/>
    <property type="match status" value="1"/>
</dbReference>
<keyword evidence="1" id="KW-0378">Hydrolase</keyword>